<proteinExistence type="predicted"/>
<organism evidence="1 2">
    <name type="scientific">Rhodothalassium salexigens DSM 2132</name>
    <dbReference type="NCBI Taxonomy" id="1188247"/>
    <lineage>
        <taxon>Bacteria</taxon>
        <taxon>Pseudomonadati</taxon>
        <taxon>Pseudomonadota</taxon>
        <taxon>Alphaproteobacteria</taxon>
        <taxon>Rhodothalassiales</taxon>
        <taxon>Rhodothalassiaceae</taxon>
        <taxon>Rhodothalassium</taxon>
    </lineage>
</organism>
<dbReference type="OrthoDB" id="9798292at2"/>
<dbReference type="Proteomes" id="UP000295399">
    <property type="component" value="Unassembled WGS sequence"/>
</dbReference>
<protein>
    <recommendedName>
        <fullName evidence="3">DUF1489 family protein</fullName>
    </recommendedName>
</protein>
<dbReference type="PIRSF" id="PIRSF032025">
    <property type="entry name" value="UCP032025"/>
    <property type="match status" value="1"/>
</dbReference>
<evidence type="ECO:0000313" key="1">
    <source>
        <dbReference type="EMBL" id="TCP33024.1"/>
    </source>
</evidence>
<name>A0A4R2PEV2_RHOSA</name>
<gene>
    <name evidence="1" type="ORF">EV659_108124</name>
</gene>
<dbReference type="RefSeq" id="WP_132708954.1">
    <property type="nucleotide sequence ID" value="NZ_JACIGF010000008.1"/>
</dbReference>
<evidence type="ECO:0000313" key="2">
    <source>
        <dbReference type="Proteomes" id="UP000295399"/>
    </source>
</evidence>
<evidence type="ECO:0008006" key="3">
    <source>
        <dbReference type="Google" id="ProtNLM"/>
    </source>
</evidence>
<reference evidence="1 2" key="1">
    <citation type="submission" date="2019-03" db="EMBL/GenBank/DDBJ databases">
        <title>Genomic Encyclopedia of Type Strains, Phase IV (KMG-IV): sequencing the most valuable type-strain genomes for metagenomic binning, comparative biology and taxonomic classification.</title>
        <authorList>
            <person name="Goeker M."/>
        </authorList>
    </citation>
    <scope>NUCLEOTIDE SEQUENCE [LARGE SCALE GENOMIC DNA]</scope>
    <source>
        <strain evidence="1 2">DSM 2132</strain>
    </source>
</reference>
<sequence length="147" mass="16156">MVVHLLKTAAGVPDLDTLAARQAQFTVTAPADSRAAGRPVVLHSTRNMPRRRDAVLDGGSIYWIVRREIAARNRILDMVEADDEMGPKRCRFLLDPELVAVARVHRRPIQGWRYLPAAEAPRDLAGGPDGDSLPPHLARDLADLGLL</sequence>
<dbReference type="InterPro" id="IPR008320">
    <property type="entry name" value="UCP032025"/>
</dbReference>
<dbReference type="AlphaFoldDB" id="A0A4R2PEV2"/>
<dbReference type="InParanoid" id="A0A4R2PEV2"/>
<dbReference type="EMBL" id="SLXO01000008">
    <property type="protein sequence ID" value="TCP33024.1"/>
    <property type="molecule type" value="Genomic_DNA"/>
</dbReference>
<comment type="caution">
    <text evidence="1">The sequence shown here is derived from an EMBL/GenBank/DDBJ whole genome shotgun (WGS) entry which is preliminary data.</text>
</comment>
<dbReference type="Pfam" id="PF07370">
    <property type="entry name" value="DUF1489"/>
    <property type="match status" value="1"/>
</dbReference>
<accession>A0A4R2PEV2</accession>
<keyword evidence="2" id="KW-1185">Reference proteome</keyword>